<dbReference type="PANTHER" id="PTHR34315:SF1">
    <property type="entry name" value="INTRADIOL RING-CLEAVAGE DIOXYGENASES DOMAIN-CONTAINING PROTEIN-RELATED"/>
    <property type="match status" value="1"/>
</dbReference>
<dbReference type="EMBL" id="WNKQ01000015">
    <property type="protein sequence ID" value="KAF5846502.1"/>
    <property type="molecule type" value="Genomic_DNA"/>
</dbReference>
<dbReference type="AlphaFoldDB" id="A0A8H5ZC46"/>
<feature type="signal peptide" evidence="2">
    <location>
        <begin position="1"/>
        <end position="21"/>
    </location>
</feature>
<accession>A0A8H5ZC46</accession>
<comment type="caution">
    <text evidence="3">The sequence shown here is derived from an EMBL/GenBank/DDBJ whole genome shotgun (WGS) entry which is preliminary data.</text>
</comment>
<organism evidence="3 4">
    <name type="scientific">Cochliobolus sativus</name>
    <name type="common">Common root rot and spot blotch fungus</name>
    <name type="synonym">Bipolaris sorokiniana</name>
    <dbReference type="NCBI Taxonomy" id="45130"/>
    <lineage>
        <taxon>Eukaryota</taxon>
        <taxon>Fungi</taxon>
        <taxon>Dikarya</taxon>
        <taxon>Ascomycota</taxon>
        <taxon>Pezizomycotina</taxon>
        <taxon>Dothideomycetes</taxon>
        <taxon>Pleosporomycetidae</taxon>
        <taxon>Pleosporales</taxon>
        <taxon>Pleosporineae</taxon>
        <taxon>Pleosporaceae</taxon>
        <taxon>Bipolaris</taxon>
    </lineage>
</organism>
<dbReference type="SUPFAM" id="SSF49482">
    <property type="entry name" value="Aromatic compound dioxygenase"/>
    <property type="match status" value="1"/>
</dbReference>
<dbReference type="GO" id="GO:0005506">
    <property type="term" value="F:iron ion binding"/>
    <property type="evidence" value="ECO:0007669"/>
    <property type="project" value="InterPro"/>
</dbReference>
<feature type="region of interest" description="Disordered" evidence="1">
    <location>
        <begin position="334"/>
        <end position="372"/>
    </location>
</feature>
<keyword evidence="2" id="KW-0732">Signal</keyword>
<dbReference type="Gene3D" id="2.60.130.10">
    <property type="entry name" value="Aromatic compound dioxygenase"/>
    <property type="match status" value="1"/>
</dbReference>
<proteinExistence type="predicted"/>
<dbReference type="InterPro" id="IPR015889">
    <property type="entry name" value="Intradiol_dOase_core"/>
</dbReference>
<evidence type="ECO:0000313" key="4">
    <source>
        <dbReference type="Proteomes" id="UP000624244"/>
    </source>
</evidence>
<dbReference type="GO" id="GO:0016702">
    <property type="term" value="F:oxidoreductase activity, acting on single donors with incorporation of molecular oxygen, incorporation of two atoms of oxygen"/>
    <property type="evidence" value="ECO:0007669"/>
    <property type="project" value="InterPro"/>
</dbReference>
<protein>
    <recommendedName>
        <fullName evidence="5">Intradiol ring-cleavage dioxygenases domain-containing protein</fullName>
    </recommendedName>
</protein>
<evidence type="ECO:0008006" key="5">
    <source>
        <dbReference type="Google" id="ProtNLM"/>
    </source>
</evidence>
<evidence type="ECO:0000256" key="1">
    <source>
        <dbReference type="SAM" id="MobiDB-lite"/>
    </source>
</evidence>
<evidence type="ECO:0000256" key="2">
    <source>
        <dbReference type="SAM" id="SignalP"/>
    </source>
</evidence>
<dbReference type="Proteomes" id="UP000624244">
    <property type="component" value="Unassembled WGS sequence"/>
</dbReference>
<reference evidence="3" key="1">
    <citation type="submission" date="2019-11" db="EMBL/GenBank/DDBJ databases">
        <title>Bipolaris sorokiniana Genome sequencing.</title>
        <authorList>
            <person name="Wang H."/>
        </authorList>
    </citation>
    <scope>NUCLEOTIDE SEQUENCE</scope>
</reference>
<dbReference type="PANTHER" id="PTHR34315">
    <property type="match status" value="1"/>
</dbReference>
<evidence type="ECO:0000313" key="3">
    <source>
        <dbReference type="EMBL" id="KAF5846502.1"/>
    </source>
</evidence>
<sequence length="372" mass="41106">MVHLIPALTAAFLAFNVFAHGDVNKEILRRQAHLNHPERRSILDCKRSLVDSGWVREQHQRREDRLHELRVEAGFAQAHELVRRNPIEVELSYGKKGACTLDPEQTEGPFYVSGELVRKNILSGQIGPKAHVDINLIDVRNCMPIEGAYVELWGTNVTGVYSGVQSTANGNGSPDFSSNALRGIQPTNADGTASFITLIPGHYGGRTNHLHSKTPHLHLYASRLMILALVHHDAKLLPNNTIIGGTISHVGQFYFEQDFINDLETFYPYTLNEQYHVFNDQDSLFLYANKSDDDPFMKVSKIGKTYADGLYATIDVGINPHAIQNWTSPVGKWTSEGTVPDPDSVYAGWPRPVSAPESSPTPSPSPSASSSA</sequence>
<feature type="chain" id="PRO_5034979805" description="Intradiol ring-cleavage dioxygenases domain-containing protein" evidence="2">
    <location>
        <begin position="22"/>
        <end position="372"/>
    </location>
</feature>
<gene>
    <name evidence="3" type="ORF">GGP41_004574</name>
</gene>
<name>A0A8H5ZC46_COCSA</name>